<dbReference type="InterPro" id="IPR023772">
    <property type="entry name" value="DNA-bd_HTH_TetR-type_CS"/>
</dbReference>
<keyword evidence="3" id="KW-0804">Transcription</keyword>
<keyword evidence="1" id="KW-0805">Transcription regulation</keyword>
<sequence length="239" mass="25749">MTQLIEQRSRKAARILDSARELMLEHGVRKVTVNEIARAAGVAKGTVYLYWAAKEDLIVGLFARELLTFLDELIAPITADHTLVLPHRLAPLLISTGLNLPLKSRLKSGDADLMRLLSEPENRDLFDRTRPSALCNTVLPVLSHHGLVRHDRSLATQAYVLHAVLTGFDVAVSNPASAAPLGVDAPAEVLSDTIAQLFAPPVAPAAPAISAAAADTVAILQEARDAVLDLIERSQITQE</sequence>
<dbReference type="InterPro" id="IPR009057">
    <property type="entry name" value="Homeodomain-like_sf"/>
</dbReference>
<evidence type="ECO:0000313" key="6">
    <source>
        <dbReference type="EMBL" id="TDO47137.1"/>
    </source>
</evidence>
<accession>A0A4R6KFW3</accession>
<dbReference type="InterPro" id="IPR001647">
    <property type="entry name" value="HTH_TetR"/>
</dbReference>
<proteinExistence type="predicted"/>
<evidence type="ECO:0000256" key="1">
    <source>
        <dbReference type="ARBA" id="ARBA00023015"/>
    </source>
</evidence>
<name>A0A4R6KFW3_9ACTN</name>
<dbReference type="PRINTS" id="PR00455">
    <property type="entry name" value="HTHTETR"/>
</dbReference>
<keyword evidence="2 4" id="KW-0238">DNA-binding</keyword>
<feature type="DNA-binding region" description="H-T-H motif" evidence="4">
    <location>
        <begin position="32"/>
        <end position="51"/>
    </location>
</feature>
<dbReference type="RefSeq" id="WP_133801530.1">
    <property type="nucleotide sequence ID" value="NZ_SNWQ01000009.1"/>
</dbReference>
<dbReference type="GO" id="GO:0003700">
    <property type="term" value="F:DNA-binding transcription factor activity"/>
    <property type="evidence" value="ECO:0007669"/>
    <property type="project" value="TreeGrafter"/>
</dbReference>
<dbReference type="AlphaFoldDB" id="A0A4R6KFW3"/>
<evidence type="ECO:0000256" key="3">
    <source>
        <dbReference type="ARBA" id="ARBA00023163"/>
    </source>
</evidence>
<dbReference type="SUPFAM" id="SSF46689">
    <property type="entry name" value="Homeodomain-like"/>
    <property type="match status" value="1"/>
</dbReference>
<reference evidence="6 7" key="1">
    <citation type="submission" date="2019-03" db="EMBL/GenBank/DDBJ databases">
        <title>Genomic Encyclopedia of Type Strains, Phase III (KMG-III): the genomes of soil and plant-associated and newly described type strains.</title>
        <authorList>
            <person name="Whitman W."/>
        </authorList>
    </citation>
    <scope>NUCLEOTIDE SEQUENCE [LARGE SCALE GENOMIC DNA]</scope>
    <source>
        <strain evidence="6 7">VKM Ac-2527</strain>
    </source>
</reference>
<gene>
    <name evidence="6" type="ORF">EV643_10927</name>
</gene>
<dbReference type="InterPro" id="IPR050109">
    <property type="entry name" value="HTH-type_TetR-like_transc_reg"/>
</dbReference>
<dbReference type="GO" id="GO:0000976">
    <property type="term" value="F:transcription cis-regulatory region binding"/>
    <property type="evidence" value="ECO:0007669"/>
    <property type="project" value="TreeGrafter"/>
</dbReference>
<dbReference type="PROSITE" id="PS50977">
    <property type="entry name" value="HTH_TETR_2"/>
    <property type="match status" value="1"/>
</dbReference>
<dbReference type="PANTHER" id="PTHR30055:SF234">
    <property type="entry name" value="HTH-TYPE TRANSCRIPTIONAL REGULATOR BETI"/>
    <property type="match status" value="1"/>
</dbReference>
<feature type="domain" description="HTH tetR-type" evidence="5">
    <location>
        <begin position="9"/>
        <end position="69"/>
    </location>
</feature>
<organism evidence="6 7">
    <name type="scientific">Kribbella caucasensis</name>
    <dbReference type="NCBI Taxonomy" id="2512215"/>
    <lineage>
        <taxon>Bacteria</taxon>
        <taxon>Bacillati</taxon>
        <taxon>Actinomycetota</taxon>
        <taxon>Actinomycetes</taxon>
        <taxon>Propionibacteriales</taxon>
        <taxon>Kribbellaceae</taxon>
        <taxon>Kribbella</taxon>
    </lineage>
</organism>
<evidence type="ECO:0000313" key="7">
    <source>
        <dbReference type="Proteomes" id="UP000295388"/>
    </source>
</evidence>
<evidence type="ECO:0000256" key="2">
    <source>
        <dbReference type="ARBA" id="ARBA00023125"/>
    </source>
</evidence>
<dbReference type="PANTHER" id="PTHR30055">
    <property type="entry name" value="HTH-TYPE TRANSCRIPTIONAL REGULATOR RUTR"/>
    <property type="match status" value="1"/>
</dbReference>
<protein>
    <submittedName>
        <fullName evidence="6">TetR family transcriptional regulator</fullName>
    </submittedName>
</protein>
<dbReference type="Pfam" id="PF00440">
    <property type="entry name" value="TetR_N"/>
    <property type="match status" value="1"/>
</dbReference>
<evidence type="ECO:0000256" key="4">
    <source>
        <dbReference type="PROSITE-ProRule" id="PRU00335"/>
    </source>
</evidence>
<evidence type="ECO:0000259" key="5">
    <source>
        <dbReference type="PROSITE" id="PS50977"/>
    </source>
</evidence>
<keyword evidence="7" id="KW-1185">Reference proteome</keyword>
<dbReference type="PROSITE" id="PS01081">
    <property type="entry name" value="HTH_TETR_1"/>
    <property type="match status" value="1"/>
</dbReference>
<comment type="caution">
    <text evidence="6">The sequence shown here is derived from an EMBL/GenBank/DDBJ whole genome shotgun (WGS) entry which is preliminary data.</text>
</comment>
<dbReference type="EMBL" id="SNWQ01000009">
    <property type="protein sequence ID" value="TDO47137.1"/>
    <property type="molecule type" value="Genomic_DNA"/>
</dbReference>
<dbReference type="OrthoDB" id="6077212at2"/>
<dbReference type="Gene3D" id="1.10.357.10">
    <property type="entry name" value="Tetracycline Repressor, domain 2"/>
    <property type="match status" value="1"/>
</dbReference>
<dbReference type="Proteomes" id="UP000295388">
    <property type="component" value="Unassembled WGS sequence"/>
</dbReference>